<reference evidence="2" key="1">
    <citation type="submission" date="2023-05" db="EMBL/GenBank/DDBJ databases">
        <title>Sedimentitalea sp. nov. JM2-8.</title>
        <authorList>
            <person name="Huang J."/>
        </authorList>
    </citation>
    <scope>NUCLEOTIDE SEQUENCE [LARGE SCALE GENOMIC DNA]</scope>
    <source>
        <strain evidence="2">KHS03</strain>
    </source>
</reference>
<dbReference type="RefSeq" id="WP_316781758.1">
    <property type="nucleotide sequence ID" value="NZ_JASMWN010000026.1"/>
</dbReference>
<sequence>MTTLAKTYLHFGFGPEARAVLGLLPERDQKTDVLLVLADVLDDRRVAPDGLFTGQSGCPSGLALWSALAQPDQVEETDADAVLQSFSHLPRHLRQQLGPRLSRQFNGLGQHDLASGILRAVDRSTDTIGPSHDLAAAEIETATGHTEAAVEKMEKVVATDSEFSPEALIKLIDAHEAKRRPLRPDMPELAGAYAAEHRLGELGTDLLRVHAVSLAMVGRFDEAFQALAGISDPGTEVARDSGTNSVLDLLTDNADDVTFLTFVLPRAKSGGTAVSAPLDIRIAERLLALGFAEQAYAILDHAKSRPLSEKDRLLRAEIALANGLPHRAMIEVLNLTSREASEIRARAMRANGDFETAGQVLLEAERPEIAARNLWLGDAWDRLPTTEDPRYTRLAELSAQLAKQIETDDASPPLADARTLLDDSLSTRSGIDEILGVLQVPGRLE</sequence>
<name>A0ABU3VK96_9RHOB</name>
<keyword evidence="2" id="KW-1185">Reference proteome</keyword>
<accession>A0ABU3VK96</accession>
<proteinExistence type="predicted"/>
<dbReference type="EMBL" id="JASMWN010000026">
    <property type="protein sequence ID" value="MDU9006579.1"/>
    <property type="molecule type" value="Genomic_DNA"/>
</dbReference>
<evidence type="ECO:0008006" key="3">
    <source>
        <dbReference type="Google" id="ProtNLM"/>
    </source>
</evidence>
<dbReference type="Proteomes" id="UP001255416">
    <property type="component" value="Unassembled WGS sequence"/>
</dbReference>
<comment type="caution">
    <text evidence="1">The sequence shown here is derived from an EMBL/GenBank/DDBJ whole genome shotgun (WGS) entry which is preliminary data.</text>
</comment>
<evidence type="ECO:0000313" key="1">
    <source>
        <dbReference type="EMBL" id="MDU9006579.1"/>
    </source>
</evidence>
<organism evidence="1 2">
    <name type="scientific">Sedimentitalea todarodis</name>
    <dbReference type="NCBI Taxonomy" id="1631240"/>
    <lineage>
        <taxon>Bacteria</taxon>
        <taxon>Pseudomonadati</taxon>
        <taxon>Pseudomonadota</taxon>
        <taxon>Alphaproteobacteria</taxon>
        <taxon>Rhodobacterales</taxon>
        <taxon>Paracoccaceae</taxon>
        <taxon>Sedimentitalea</taxon>
    </lineage>
</organism>
<evidence type="ECO:0000313" key="2">
    <source>
        <dbReference type="Proteomes" id="UP001255416"/>
    </source>
</evidence>
<protein>
    <recommendedName>
        <fullName evidence="3">DUF2336 domain-containing protein</fullName>
    </recommendedName>
</protein>
<gene>
    <name evidence="1" type="ORF">QO231_22335</name>
</gene>